<dbReference type="GO" id="GO:0022857">
    <property type="term" value="F:transmembrane transporter activity"/>
    <property type="evidence" value="ECO:0007669"/>
    <property type="project" value="InterPro"/>
</dbReference>
<keyword evidence="7 10" id="KW-0472">Membrane</keyword>
<evidence type="ECO:0000256" key="1">
    <source>
        <dbReference type="ARBA" id="ARBA00004651"/>
    </source>
</evidence>
<feature type="compositionally biased region" description="Acidic residues" evidence="9">
    <location>
        <begin position="450"/>
        <end position="467"/>
    </location>
</feature>
<comment type="caution">
    <text evidence="12">The sequence shown here is derived from an EMBL/GenBank/DDBJ whole genome shotgun (WGS) entry which is preliminary data.</text>
</comment>
<dbReference type="Pfam" id="PF00083">
    <property type="entry name" value="Sugar_tr"/>
    <property type="match status" value="2"/>
</dbReference>
<feature type="transmembrane region" description="Helical" evidence="10">
    <location>
        <begin position="770"/>
        <end position="792"/>
    </location>
</feature>
<evidence type="ECO:0000256" key="4">
    <source>
        <dbReference type="ARBA" id="ARBA00022475"/>
    </source>
</evidence>
<evidence type="ECO:0000256" key="9">
    <source>
        <dbReference type="SAM" id="MobiDB-lite"/>
    </source>
</evidence>
<evidence type="ECO:0000313" key="12">
    <source>
        <dbReference type="EMBL" id="SYW78396.1"/>
    </source>
</evidence>
<feature type="region of interest" description="Disordered" evidence="9">
    <location>
        <begin position="700"/>
        <end position="724"/>
    </location>
</feature>
<dbReference type="InterPro" id="IPR005829">
    <property type="entry name" value="Sugar_transporter_CS"/>
</dbReference>
<dbReference type="AlphaFoldDB" id="A0A8H8QNE3"/>
<dbReference type="PRINTS" id="PR00171">
    <property type="entry name" value="SUGRTRNSPORT"/>
</dbReference>
<dbReference type="Proteomes" id="UP000658997">
    <property type="component" value="Unassembled WGS sequence"/>
</dbReference>
<dbReference type="PROSITE" id="PS00216">
    <property type="entry name" value="SUGAR_TRANSPORT_1"/>
    <property type="match status" value="2"/>
</dbReference>
<feature type="transmembrane region" description="Helical" evidence="10">
    <location>
        <begin position="944"/>
        <end position="966"/>
    </location>
</feature>
<dbReference type="GO" id="GO:0015791">
    <property type="term" value="P:polyol transmembrane transport"/>
    <property type="evidence" value="ECO:0007669"/>
    <property type="project" value="UniProtKB-ARBA"/>
</dbReference>
<evidence type="ECO:0000256" key="5">
    <source>
        <dbReference type="ARBA" id="ARBA00022692"/>
    </source>
</evidence>
<dbReference type="GO" id="GO:0015798">
    <property type="term" value="P:myo-inositol transport"/>
    <property type="evidence" value="ECO:0007669"/>
    <property type="project" value="UniProtKB-ARBA"/>
</dbReference>
<dbReference type="SUPFAM" id="SSF103473">
    <property type="entry name" value="MFS general substrate transporter"/>
    <property type="match status" value="1"/>
</dbReference>
<dbReference type="PANTHER" id="PTHR48020:SF12">
    <property type="entry name" value="PROTON MYO-INOSITOL COTRANSPORTER"/>
    <property type="match status" value="1"/>
</dbReference>
<name>A0A8H8QNE3_9BASI</name>
<evidence type="ECO:0000259" key="11">
    <source>
        <dbReference type="PROSITE" id="PS50850"/>
    </source>
</evidence>
<protein>
    <submittedName>
        <fullName evidence="12">Related to myo-inositol transporter</fullName>
    </submittedName>
</protein>
<proteinExistence type="inferred from homology"/>
<comment type="catalytic activity">
    <reaction evidence="8">
        <text>myo-inositol(out) + H(+)(out) = myo-inositol(in) + H(+)(in)</text>
        <dbReference type="Rhea" id="RHEA:60364"/>
        <dbReference type="ChEBI" id="CHEBI:15378"/>
        <dbReference type="ChEBI" id="CHEBI:17268"/>
    </reaction>
</comment>
<reference evidence="12" key="1">
    <citation type="submission" date="2018-08" db="EMBL/GenBank/DDBJ databases">
        <authorList>
            <person name="Guldener U."/>
        </authorList>
    </citation>
    <scope>NUCLEOTIDE SEQUENCE</scope>
    <source>
        <strain evidence="12">UB2</strain>
    </source>
</reference>
<organism evidence="12 13">
    <name type="scientific">Ustilago bromivora</name>
    <dbReference type="NCBI Taxonomy" id="307758"/>
    <lineage>
        <taxon>Eukaryota</taxon>
        <taxon>Fungi</taxon>
        <taxon>Dikarya</taxon>
        <taxon>Basidiomycota</taxon>
        <taxon>Ustilaginomycotina</taxon>
        <taxon>Ustilaginomycetes</taxon>
        <taxon>Ustilaginales</taxon>
        <taxon>Ustilaginaceae</taxon>
        <taxon>Ustilago</taxon>
    </lineage>
</organism>
<dbReference type="EMBL" id="ULHB01000041">
    <property type="protein sequence ID" value="SYW78396.1"/>
    <property type="molecule type" value="Genomic_DNA"/>
</dbReference>
<feature type="region of interest" description="Disordered" evidence="9">
    <location>
        <begin position="124"/>
        <end position="148"/>
    </location>
</feature>
<feature type="region of interest" description="Disordered" evidence="9">
    <location>
        <begin position="418"/>
        <end position="467"/>
    </location>
</feature>
<gene>
    <name evidence="12" type="ORF">UBRO2_02588</name>
</gene>
<feature type="transmembrane region" description="Helical" evidence="10">
    <location>
        <begin position="634"/>
        <end position="655"/>
    </location>
</feature>
<feature type="transmembrane region" description="Helical" evidence="10">
    <location>
        <begin position="917"/>
        <end position="938"/>
    </location>
</feature>
<feature type="region of interest" description="Disordered" evidence="9">
    <location>
        <begin position="985"/>
        <end position="1008"/>
    </location>
</feature>
<feature type="transmembrane region" description="Helical" evidence="10">
    <location>
        <begin position="878"/>
        <end position="905"/>
    </location>
</feature>
<dbReference type="Gene3D" id="1.20.1250.20">
    <property type="entry name" value="MFS general substrate transporter like domains"/>
    <property type="match status" value="2"/>
</dbReference>
<evidence type="ECO:0000256" key="7">
    <source>
        <dbReference type="ARBA" id="ARBA00023136"/>
    </source>
</evidence>
<dbReference type="PROSITE" id="PS50850">
    <property type="entry name" value="MFS"/>
    <property type="match status" value="1"/>
</dbReference>
<comment type="subcellular location">
    <subcellularLocation>
        <location evidence="1">Cell membrane</location>
        <topology evidence="1">Multi-pass membrane protein</topology>
    </subcellularLocation>
</comment>
<keyword evidence="13" id="KW-1185">Reference proteome</keyword>
<evidence type="ECO:0000256" key="10">
    <source>
        <dbReference type="SAM" id="Phobius"/>
    </source>
</evidence>
<dbReference type="InterPro" id="IPR050814">
    <property type="entry name" value="Myo-inositol_Transporter"/>
</dbReference>
<dbReference type="InterPro" id="IPR003663">
    <property type="entry name" value="Sugar/inositol_transpt"/>
</dbReference>
<feature type="transmembrane region" description="Helical" evidence="10">
    <location>
        <begin position="606"/>
        <end position="628"/>
    </location>
</feature>
<evidence type="ECO:0000313" key="13">
    <source>
        <dbReference type="Proteomes" id="UP000658997"/>
    </source>
</evidence>
<feature type="transmembrane region" description="Helical" evidence="10">
    <location>
        <begin position="576"/>
        <end position="594"/>
    </location>
</feature>
<evidence type="ECO:0000256" key="8">
    <source>
        <dbReference type="ARBA" id="ARBA00049119"/>
    </source>
</evidence>
<evidence type="ECO:0000256" key="6">
    <source>
        <dbReference type="ARBA" id="ARBA00022989"/>
    </source>
</evidence>
<keyword evidence="3" id="KW-0813">Transport</keyword>
<dbReference type="PANTHER" id="PTHR48020">
    <property type="entry name" value="PROTON MYO-INOSITOL COTRANSPORTER"/>
    <property type="match status" value="1"/>
</dbReference>
<dbReference type="InterPro" id="IPR020846">
    <property type="entry name" value="MFS_dom"/>
</dbReference>
<comment type="similarity">
    <text evidence="2">Belongs to the major facilitator superfamily. Sugar transporter (TC 2.A.1.1) family.</text>
</comment>
<feature type="transmembrane region" description="Helical" evidence="10">
    <location>
        <begin position="519"/>
        <end position="539"/>
    </location>
</feature>
<feature type="transmembrane region" description="Helical" evidence="10">
    <location>
        <begin position="836"/>
        <end position="858"/>
    </location>
</feature>
<feature type="domain" description="Major facilitator superfamily (MFS) profile" evidence="11">
    <location>
        <begin position="479"/>
        <end position="972"/>
    </location>
</feature>
<sequence length="1008" mass="109657">MDARVKTDTIAPHPGVVSSKFLRILVMLRYHWMECPQQFRVPGTRPLTTYSIVAAYPLVPPSPAGNKNNYIPTQGHPETYELFSSAAGRLLPKHWQGIWESLHPTVAAKLLEISKFYAIHPDHSKSKKNPPNVACSKTKAGTPSAGYNKLNDDTLAARHRLHQPRDAPETGPEEDMDVYEAEHVFGVASCMLCSGPKDSALHGYIGCEHVQRLVWKPIMATLKKLVNGRGVPLDSTKVWSSHGWHRNLDAIDNWLITTIWTTIPWLLKFVYIKTAMLQTINNNYEEEYVFGTRQILSLDLANYDCHTIEYSQSQSIEDTKPFCKAYANLTTKHWHIKALSTIPVGTSNDKRRADPSSLPFFRISSPTSSDSSFELDTFSTPANEHDAAASTEAGELIGSTREAGIGAAKMTVPTSAALEADAAPSSGSKARKTDRLSDLDQFNPMRSTNGDDDDEGDEEDDLSPLDDSELSSATYLAQLTGVACLGGLQFGWDTGIASGMLVAIHADLGHELSEGEQELIVSATTVGAILGSIVAGRMADWLGRKIVMIGSGILFFLGALEQAASQVVRELVLGRVLVGLGVGMASMVVPTYLAEVAPTKVRGRIVGINSLLVTGGQVIAYLIDAAFYNLPHGWRWMVLAGGIPAIFQLVGMIYLDESPRWLVAKGRIIRARRVLQRIYPNASVHMIDTEIDRIARSMEGTTQREDIDPDAAHSTDRQAEEDNHGANDIQATLGRIAAAPAQLTSTARQRTTQVKSKLDMLLHDPTHRRALLIACSLQFFQQAAGFNSLMYFSSRLLLMAGFVSNPNAAAVGIAVANFVGTVVAMRYIDGWGRRKLLLYTTAVMTFCLVLVAIGFSQIDLGPVSGAPDAETISSSRSAWPYWTLVSMVLFTLSYALGLGIVPWLIQSEIFPGQVRGVGAGLATATNWSTNLLVSATFLHLVKLITPQGCFGLFSMVSAFSCAFTYWQLPEMAGVSLSDVNSAFGQAGRGSRGADRETYQAVPSAEDSD</sequence>
<feature type="transmembrane region" description="Helical" evidence="10">
    <location>
        <begin position="546"/>
        <end position="564"/>
    </location>
</feature>
<dbReference type="InterPro" id="IPR036259">
    <property type="entry name" value="MFS_trans_sf"/>
</dbReference>
<dbReference type="GO" id="GO:0005886">
    <property type="term" value="C:plasma membrane"/>
    <property type="evidence" value="ECO:0007669"/>
    <property type="project" value="UniProtKB-SubCell"/>
</dbReference>
<evidence type="ECO:0000256" key="3">
    <source>
        <dbReference type="ARBA" id="ARBA00022448"/>
    </source>
</evidence>
<dbReference type="PROSITE" id="PS00217">
    <property type="entry name" value="SUGAR_TRANSPORT_2"/>
    <property type="match status" value="1"/>
</dbReference>
<dbReference type="InterPro" id="IPR005828">
    <property type="entry name" value="MFS_sugar_transport-like"/>
</dbReference>
<keyword evidence="5 10" id="KW-0812">Transmembrane</keyword>
<keyword evidence="6 10" id="KW-1133">Transmembrane helix</keyword>
<keyword evidence="4" id="KW-1003">Cell membrane</keyword>
<feature type="transmembrane region" description="Helical" evidence="10">
    <location>
        <begin position="804"/>
        <end position="824"/>
    </location>
</feature>
<evidence type="ECO:0000256" key="2">
    <source>
        <dbReference type="ARBA" id="ARBA00010992"/>
    </source>
</evidence>
<accession>A0A8H8QNE3</accession>